<dbReference type="PANTHER" id="PTHR33798:SF5">
    <property type="entry name" value="FLAVIN REDUCTASE LIKE DOMAIN-CONTAINING PROTEIN"/>
    <property type="match status" value="1"/>
</dbReference>
<name>A0A7Y9WV65_9BURK</name>
<keyword evidence="3" id="KW-0288">FMN</keyword>
<evidence type="ECO:0000259" key="5">
    <source>
        <dbReference type="SMART" id="SM00903"/>
    </source>
</evidence>
<accession>A0A7Y9WV65</accession>
<evidence type="ECO:0000313" key="6">
    <source>
        <dbReference type="EMBL" id="NYH27779.1"/>
    </source>
</evidence>
<feature type="domain" description="Flavin reductase like" evidence="5">
    <location>
        <begin position="41"/>
        <end position="197"/>
    </location>
</feature>
<evidence type="ECO:0000313" key="7">
    <source>
        <dbReference type="Proteomes" id="UP000540929"/>
    </source>
</evidence>
<dbReference type="EMBL" id="JACCAS010000002">
    <property type="protein sequence ID" value="NYH27779.1"/>
    <property type="molecule type" value="Genomic_DNA"/>
</dbReference>
<reference evidence="6 7" key="1">
    <citation type="submission" date="2020-07" db="EMBL/GenBank/DDBJ databases">
        <title>Exploring microbial biodiversity for novel pathways involved in the catabolism of aromatic compounds derived from lignin.</title>
        <authorList>
            <person name="Elkins J."/>
        </authorList>
    </citation>
    <scope>NUCLEOTIDE SEQUENCE [LARGE SCALE GENOMIC DNA]</scope>
    <source>
        <strain evidence="6 7">H2C3C</strain>
    </source>
</reference>
<dbReference type="GO" id="GO:0016646">
    <property type="term" value="F:oxidoreductase activity, acting on the CH-NH group of donors, NAD or NADP as acceptor"/>
    <property type="evidence" value="ECO:0007669"/>
    <property type="project" value="UniProtKB-ARBA"/>
</dbReference>
<comment type="caution">
    <text evidence="6">The sequence shown here is derived from an EMBL/GenBank/DDBJ whole genome shotgun (WGS) entry which is preliminary data.</text>
</comment>
<dbReference type="Pfam" id="PF01613">
    <property type="entry name" value="Flavin_Reduct"/>
    <property type="match status" value="1"/>
</dbReference>
<dbReference type="InterPro" id="IPR012349">
    <property type="entry name" value="Split_barrel_FMN-bd"/>
</dbReference>
<evidence type="ECO:0000256" key="4">
    <source>
        <dbReference type="ARBA" id="ARBA00038054"/>
    </source>
</evidence>
<organism evidence="6 7">
    <name type="scientific">Paraburkholderia bryophila</name>
    <dbReference type="NCBI Taxonomy" id="420952"/>
    <lineage>
        <taxon>Bacteria</taxon>
        <taxon>Pseudomonadati</taxon>
        <taxon>Pseudomonadota</taxon>
        <taxon>Betaproteobacteria</taxon>
        <taxon>Burkholderiales</taxon>
        <taxon>Burkholderiaceae</taxon>
        <taxon>Paraburkholderia</taxon>
    </lineage>
</organism>
<dbReference type="AlphaFoldDB" id="A0A7Y9WV65"/>
<protein>
    <submittedName>
        <fullName evidence="6">Flavin reductase (DIM6/NTAB) family NADH-FMN oxidoreductase RutF</fullName>
    </submittedName>
</protein>
<dbReference type="SUPFAM" id="SSF50475">
    <property type="entry name" value="FMN-binding split barrel"/>
    <property type="match status" value="1"/>
</dbReference>
<gene>
    <name evidence="6" type="ORF">GGD40_007350</name>
</gene>
<evidence type="ECO:0000256" key="2">
    <source>
        <dbReference type="ARBA" id="ARBA00022630"/>
    </source>
</evidence>
<dbReference type="SMART" id="SM00903">
    <property type="entry name" value="Flavin_Reduct"/>
    <property type="match status" value="1"/>
</dbReference>
<proteinExistence type="inferred from homology"/>
<dbReference type="PANTHER" id="PTHR33798">
    <property type="entry name" value="FLAVOPROTEIN OXYGENASE"/>
    <property type="match status" value="1"/>
</dbReference>
<evidence type="ECO:0000256" key="3">
    <source>
        <dbReference type="ARBA" id="ARBA00022643"/>
    </source>
</evidence>
<sequence length="218" mass="24355">MKKVWANCSASSGTLFRFKGAEMEIDFDAITEYQRYKLMASLIVPRPIALVTTLGADGTINAAPFSMFNMLGEEPPIVMISINRVADGTLKDTAVNIVRTGEFVVHLADEAIALKMHRCGERLPPNVSELAEVGFTAVPSTHVAPPRIAEAPVAFECTIWETLETSSRQIFIGRVHRLHARDELIDTDTWRVRLQHYFPVGRFGASDYVTTRDRFTLE</sequence>
<dbReference type="GO" id="GO:0010181">
    <property type="term" value="F:FMN binding"/>
    <property type="evidence" value="ECO:0007669"/>
    <property type="project" value="InterPro"/>
</dbReference>
<keyword evidence="2" id="KW-0285">Flavoprotein</keyword>
<dbReference type="Proteomes" id="UP000540929">
    <property type="component" value="Unassembled WGS sequence"/>
</dbReference>
<comment type="similarity">
    <text evidence="4">Belongs to the flavoredoxin family.</text>
</comment>
<dbReference type="InterPro" id="IPR002563">
    <property type="entry name" value="Flavin_Rdtase-like_dom"/>
</dbReference>
<evidence type="ECO:0000256" key="1">
    <source>
        <dbReference type="ARBA" id="ARBA00001917"/>
    </source>
</evidence>
<keyword evidence="7" id="KW-1185">Reference proteome</keyword>
<dbReference type="Gene3D" id="2.30.110.10">
    <property type="entry name" value="Electron Transport, Fmn-binding Protein, Chain A"/>
    <property type="match status" value="1"/>
</dbReference>
<comment type="cofactor">
    <cofactor evidence="1">
        <name>FMN</name>
        <dbReference type="ChEBI" id="CHEBI:58210"/>
    </cofactor>
</comment>